<organism evidence="7 8">
    <name type="scientific">Lymnaea stagnalis</name>
    <name type="common">Great pond snail</name>
    <name type="synonym">Helix stagnalis</name>
    <dbReference type="NCBI Taxonomy" id="6523"/>
    <lineage>
        <taxon>Eukaryota</taxon>
        <taxon>Metazoa</taxon>
        <taxon>Spiralia</taxon>
        <taxon>Lophotrochozoa</taxon>
        <taxon>Mollusca</taxon>
        <taxon>Gastropoda</taxon>
        <taxon>Heterobranchia</taxon>
        <taxon>Euthyneura</taxon>
        <taxon>Panpulmonata</taxon>
        <taxon>Hygrophila</taxon>
        <taxon>Lymnaeoidea</taxon>
        <taxon>Lymnaeidae</taxon>
        <taxon>Lymnaea</taxon>
    </lineage>
</organism>
<dbReference type="Pfam" id="PF05253">
    <property type="entry name" value="zf-U11-48K"/>
    <property type="match status" value="2"/>
</dbReference>
<dbReference type="PROSITE" id="PS51800">
    <property type="entry name" value="ZF_CHHC_U11_48K"/>
    <property type="match status" value="2"/>
</dbReference>
<keyword evidence="1" id="KW-0479">Metal-binding</keyword>
<evidence type="ECO:0000256" key="2">
    <source>
        <dbReference type="ARBA" id="ARBA00022771"/>
    </source>
</evidence>
<gene>
    <name evidence="7" type="ORF">GSLYS_00009781001</name>
</gene>
<feature type="region of interest" description="Disordered" evidence="5">
    <location>
        <begin position="1"/>
        <end position="21"/>
    </location>
</feature>
<proteinExistence type="predicted"/>
<feature type="domain" description="CHHC U11-48K-type" evidence="6">
    <location>
        <begin position="50"/>
        <end position="77"/>
    </location>
</feature>
<name>A0AAV2HUR1_LYMST</name>
<dbReference type="InterPro" id="IPR036236">
    <property type="entry name" value="Znf_C2H2_sf"/>
</dbReference>
<evidence type="ECO:0000256" key="5">
    <source>
        <dbReference type="SAM" id="MobiDB-lite"/>
    </source>
</evidence>
<sequence length="588" mass="66082">MGSGSKQGRDPSGYRYTIRNRIPSGNGFQLESLRDRDPKAMLSYNRGDETIICPYDETHSIQKKSFQAHIIKCREAHQGKVKMVVCKFDKTHVVPKPELKHHMKDCPSRSVLDRDMQCRASIGNALTGDIKGPAIKGSHSAEIDEDWDSAPQMYRTPALFNKPDDYYPDEDEMTPYIPPGANYVGQLSPKKLSQPCEESSEQIQRKVPMTQSKAAQLSESAQLRNSNSIQENSVMLNNVQATSEPSKTAMRGTSAYVQDDGIGFSKGRSRGLIAVNAPTVTAGLSFGRGVSKYASSLTKPAHQPWVQSSTHHPPSDLNSPTTFSPIFQPPFQITPAHSSNSSQMVWSPETFSDVSSDYSSHQEIPASGFTQVEEMAAQRNKALSAKQARELEELLRQHEQEHQLLLIRQEQERALLLQKHEKERALAHEQHEQLIRRLLLPLSYRQGCRDVSSTPDPSLASRLELLSLDQQSKVKTLGSYAKVLSTKSEASSVQSESWCVDETESESDIPERLATENIADSTRRNKDYPKMSCEELKQQKKKMEKKLKQIGSIEARFYRGEKLLAEEETKLKRKTSILKDLESISQYN</sequence>
<feature type="compositionally biased region" description="Polar residues" evidence="5">
    <location>
        <begin position="305"/>
        <end position="325"/>
    </location>
</feature>
<keyword evidence="2" id="KW-0863">Zinc-finger</keyword>
<evidence type="ECO:0000256" key="4">
    <source>
        <dbReference type="SAM" id="Coils"/>
    </source>
</evidence>
<reference evidence="7 8" key="1">
    <citation type="submission" date="2024-04" db="EMBL/GenBank/DDBJ databases">
        <authorList>
            <consortium name="Genoscope - CEA"/>
            <person name="William W."/>
        </authorList>
    </citation>
    <scope>NUCLEOTIDE SEQUENCE [LARGE SCALE GENOMIC DNA]</scope>
</reference>
<dbReference type="AlphaFoldDB" id="A0AAV2HUR1"/>
<keyword evidence="4" id="KW-0175">Coiled coil</keyword>
<feature type="compositionally biased region" description="Polar residues" evidence="5">
    <location>
        <begin position="335"/>
        <end position="344"/>
    </location>
</feature>
<feature type="coiled-coil region" evidence="4">
    <location>
        <begin position="533"/>
        <end position="584"/>
    </location>
</feature>
<evidence type="ECO:0000256" key="1">
    <source>
        <dbReference type="ARBA" id="ARBA00022723"/>
    </source>
</evidence>
<feature type="coiled-coil region" evidence="4">
    <location>
        <begin position="381"/>
        <end position="437"/>
    </location>
</feature>
<dbReference type="GO" id="GO:0008270">
    <property type="term" value="F:zinc ion binding"/>
    <property type="evidence" value="ECO:0007669"/>
    <property type="project" value="UniProtKB-KW"/>
</dbReference>
<dbReference type="InterPro" id="IPR022776">
    <property type="entry name" value="TRM13/UPF0224_CHHC_Znf_dom"/>
</dbReference>
<keyword evidence="8" id="KW-1185">Reference proteome</keyword>
<feature type="domain" description="CHHC U11-48K-type" evidence="6">
    <location>
        <begin position="83"/>
        <end position="110"/>
    </location>
</feature>
<dbReference type="EMBL" id="CAXITT010000211">
    <property type="protein sequence ID" value="CAL1535821.1"/>
    <property type="molecule type" value="Genomic_DNA"/>
</dbReference>
<feature type="region of interest" description="Disordered" evidence="5">
    <location>
        <begin position="304"/>
        <end position="344"/>
    </location>
</feature>
<accession>A0AAV2HUR1</accession>
<evidence type="ECO:0000313" key="7">
    <source>
        <dbReference type="EMBL" id="CAL1535821.1"/>
    </source>
</evidence>
<dbReference type="SUPFAM" id="SSF57667">
    <property type="entry name" value="beta-beta-alpha zinc fingers"/>
    <property type="match status" value="1"/>
</dbReference>
<comment type="caution">
    <text evidence="7">The sequence shown here is derived from an EMBL/GenBank/DDBJ whole genome shotgun (WGS) entry which is preliminary data.</text>
</comment>
<protein>
    <recommendedName>
        <fullName evidence="6">CHHC U11-48K-type domain-containing protein</fullName>
    </recommendedName>
</protein>
<evidence type="ECO:0000259" key="6">
    <source>
        <dbReference type="PROSITE" id="PS51800"/>
    </source>
</evidence>
<evidence type="ECO:0000313" key="8">
    <source>
        <dbReference type="Proteomes" id="UP001497497"/>
    </source>
</evidence>
<keyword evidence="3" id="KW-0862">Zinc</keyword>
<evidence type="ECO:0000256" key="3">
    <source>
        <dbReference type="ARBA" id="ARBA00022833"/>
    </source>
</evidence>
<dbReference type="Proteomes" id="UP001497497">
    <property type="component" value="Unassembled WGS sequence"/>
</dbReference>